<sequence length="43" mass="4791">MDALVTLIIVLAALLVVAIFINRKLTDIKNSQKPSDDLLEIIR</sequence>
<accession>A0A0G0WYA8</accession>
<dbReference type="Proteomes" id="UP000033969">
    <property type="component" value="Unassembled WGS sequence"/>
</dbReference>
<evidence type="ECO:0000313" key="2">
    <source>
        <dbReference type="Proteomes" id="UP000033969"/>
    </source>
</evidence>
<evidence type="ECO:0000313" key="1">
    <source>
        <dbReference type="EMBL" id="KKS17700.1"/>
    </source>
</evidence>
<feature type="non-terminal residue" evidence="1">
    <location>
        <position position="43"/>
    </location>
</feature>
<reference evidence="1 2" key="1">
    <citation type="journal article" date="2015" name="Nature">
        <title>rRNA introns, odd ribosomes, and small enigmatic genomes across a large radiation of phyla.</title>
        <authorList>
            <person name="Brown C.T."/>
            <person name="Hug L.A."/>
            <person name="Thomas B.C."/>
            <person name="Sharon I."/>
            <person name="Castelle C.J."/>
            <person name="Singh A."/>
            <person name="Wilkins M.J."/>
            <person name="Williams K.H."/>
            <person name="Banfield J.F."/>
        </authorList>
    </citation>
    <scope>NUCLEOTIDE SEQUENCE [LARGE SCALE GENOMIC DNA]</scope>
</reference>
<proteinExistence type="predicted"/>
<gene>
    <name evidence="1" type="ORF">UU74_C0019G0001</name>
</gene>
<dbReference type="AlphaFoldDB" id="A0A0G0WYA8"/>
<name>A0A0G0WYA8_9BACT</name>
<organism evidence="1 2">
    <name type="scientific">Candidatus Woesebacteria bacterium GW2011_GWA1_41_7</name>
    <dbReference type="NCBI Taxonomy" id="1618556"/>
    <lineage>
        <taxon>Bacteria</taxon>
        <taxon>Candidatus Woeseibacteriota</taxon>
    </lineage>
</organism>
<dbReference type="EMBL" id="LCBU01000019">
    <property type="protein sequence ID" value="KKS17700.1"/>
    <property type="molecule type" value="Genomic_DNA"/>
</dbReference>
<protein>
    <submittedName>
        <fullName evidence="1">Uncharacterized protein</fullName>
    </submittedName>
</protein>
<comment type="caution">
    <text evidence="1">The sequence shown here is derived from an EMBL/GenBank/DDBJ whole genome shotgun (WGS) entry which is preliminary data.</text>
</comment>